<accession>A0A1B0D4R5</accession>
<dbReference type="EMBL" id="AJVK01024800">
    <property type="status" value="NOT_ANNOTATED_CDS"/>
    <property type="molecule type" value="Genomic_DNA"/>
</dbReference>
<name>A0A1B0D4R5_PHLPP</name>
<proteinExistence type="predicted"/>
<reference evidence="1" key="1">
    <citation type="submission" date="2022-08" db="UniProtKB">
        <authorList>
            <consortium name="EnsemblMetazoa"/>
        </authorList>
    </citation>
    <scope>IDENTIFICATION</scope>
    <source>
        <strain evidence="1">Israel</strain>
    </source>
</reference>
<sequence>MRSLGSGCLSQITTIFLDLDNTLIPTRKADAKACNKVALRRSELNFHVNFPSRLWGNQEVIWEEFFHSLGQCQGN</sequence>
<protein>
    <submittedName>
        <fullName evidence="1">Uncharacterized protein</fullName>
    </submittedName>
</protein>
<evidence type="ECO:0000313" key="2">
    <source>
        <dbReference type="Proteomes" id="UP000092462"/>
    </source>
</evidence>
<dbReference type="AlphaFoldDB" id="A0A1B0D4R5"/>
<organism evidence="1 2">
    <name type="scientific">Phlebotomus papatasi</name>
    <name type="common">Sandfly</name>
    <dbReference type="NCBI Taxonomy" id="29031"/>
    <lineage>
        <taxon>Eukaryota</taxon>
        <taxon>Metazoa</taxon>
        <taxon>Ecdysozoa</taxon>
        <taxon>Arthropoda</taxon>
        <taxon>Hexapoda</taxon>
        <taxon>Insecta</taxon>
        <taxon>Pterygota</taxon>
        <taxon>Neoptera</taxon>
        <taxon>Endopterygota</taxon>
        <taxon>Diptera</taxon>
        <taxon>Nematocera</taxon>
        <taxon>Psychodoidea</taxon>
        <taxon>Psychodidae</taxon>
        <taxon>Phlebotomus</taxon>
        <taxon>Phlebotomus</taxon>
    </lineage>
</organism>
<dbReference type="VEuPathDB" id="VectorBase:PPAI002473"/>
<dbReference type="Proteomes" id="UP000092462">
    <property type="component" value="Unassembled WGS sequence"/>
</dbReference>
<keyword evidence="2" id="KW-1185">Reference proteome</keyword>
<evidence type="ECO:0000313" key="1">
    <source>
        <dbReference type="EnsemblMetazoa" id="PPAI002473-PA"/>
    </source>
</evidence>
<dbReference type="EnsemblMetazoa" id="PPAI002473-RA">
    <property type="protein sequence ID" value="PPAI002473-PA"/>
    <property type="gene ID" value="PPAI002473"/>
</dbReference>